<proteinExistence type="predicted"/>
<dbReference type="InterPro" id="IPR027417">
    <property type="entry name" value="P-loop_NTPase"/>
</dbReference>
<evidence type="ECO:0000259" key="1">
    <source>
        <dbReference type="Pfam" id="PF04466"/>
    </source>
</evidence>
<gene>
    <name evidence="2" type="ORF">UFOVP129_49</name>
</gene>
<evidence type="ECO:0000313" key="2">
    <source>
        <dbReference type="EMBL" id="CAB4131089.1"/>
    </source>
</evidence>
<sequence>MKIEFSDKQKEAFEAVLSTKYSFILFGGSMGGGKTYWGLTTLLFLCEVFPKSRFCVIRENLEKIRITTIPSFQNLRPSGTLKTSPFEYTHPNGSVIMFKGENYDNDKELNWLKGLEVSGFLFEEINECQEQTLDICFGRVGRWKTPTKIQIEPFIIATCNPSSNWIKSRVYDKWKTDTLPKNWLYIPSKITDNPYLTDSYKENLKNMPRFQYEVFVEGNWDVQMKTGGEFYKCFEIDKHVGDNYYNPDLPLHISFDDNVNPYLPVGIFQIVGKTVYMIDEIAGVTPMNTVTGVCKEFIRKYPAHTTGLFIYGDATSRKEDTKLEKGYNFYRLITDALKQYRPTLRVTASNPSVKMRGDWINTIFEKELGGITIKIGSNCKKTINDFIAVKEAPDGTKNKETATDPNTKKSYQIVGHFSDLFDYLMCSAFANDFTAYQRGGAMRLPTLGKNISKNNY</sequence>
<dbReference type="EMBL" id="LR796245">
    <property type="protein sequence ID" value="CAB4131089.1"/>
    <property type="molecule type" value="Genomic_DNA"/>
</dbReference>
<dbReference type="Pfam" id="PF04466">
    <property type="entry name" value="Terminase_3"/>
    <property type="match status" value="1"/>
</dbReference>
<protein>
    <submittedName>
        <fullName evidence="2">Phage terminase large subunit</fullName>
    </submittedName>
</protein>
<dbReference type="Gene3D" id="3.40.50.300">
    <property type="entry name" value="P-loop containing nucleotide triphosphate hydrolases"/>
    <property type="match status" value="1"/>
</dbReference>
<accession>A0A6J5LHJ6</accession>
<organism evidence="2">
    <name type="scientific">uncultured Caudovirales phage</name>
    <dbReference type="NCBI Taxonomy" id="2100421"/>
    <lineage>
        <taxon>Viruses</taxon>
        <taxon>Duplodnaviria</taxon>
        <taxon>Heunggongvirae</taxon>
        <taxon>Uroviricota</taxon>
        <taxon>Caudoviricetes</taxon>
        <taxon>Peduoviridae</taxon>
        <taxon>Maltschvirus</taxon>
        <taxon>Maltschvirus maltsch</taxon>
    </lineage>
</organism>
<feature type="domain" description="Phage terminase large subunit N-terminal" evidence="1">
    <location>
        <begin position="25"/>
        <end position="212"/>
    </location>
</feature>
<dbReference type="InterPro" id="IPR035412">
    <property type="entry name" value="Terminase_L_N"/>
</dbReference>
<name>A0A6J5LHJ6_9CAUD</name>
<reference evidence="2" key="1">
    <citation type="submission" date="2020-04" db="EMBL/GenBank/DDBJ databases">
        <authorList>
            <person name="Chiriac C."/>
            <person name="Salcher M."/>
            <person name="Ghai R."/>
            <person name="Kavagutti S V."/>
        </authorList>
    </citation>
    <scope>NUCLEOTIDE SEQUENCE</scope>
</reference>